<feature type="transmembrane region" description="Helical" evidence="2">
    <location>
        <begin position="57"/>
        <end position="76"/>
    </location>
</feature>
<feature type="region of interest" description="Disordered" evidence="1">
    <location>
        <begin position="1"/>
        <end position="21"/>
    </location>
</feature>
<feature type="transmembrane region" description="Helical" evidence="2">
    <location>
        <begin position="146"/>
        <end position="170"/>
    </location>
</feature>
<sequence length="764" mass="81532">MTAAIAAGPGTTAGAEGTGGPYRHRAARRWLGAAPGVVAVVVTAQTLVANGTPPKDIALFAAYVALVLTLPGTLLWRALTRLSLPTAVDLAAGTALGYALEIFTYMAARAAGLPRLAVLGAVPVVVAFLAVPRLRRHWRSRGAPRVPFLYGCAMSAVYCYLVVSSGLAFFRRHGLSWPGDAVPYVDMPFHISLVGELRNHMPPTVPQVAGEPLSYHWFVYADMAATSWATGIEAQTLLYRLSMLPMLAIFVVLVPATAFMITRSWLAGVLALAAAHLLTPPNPYAWLIGSTFGFGPLNAWAWLSPTQVFGAALFGALGLLVISLLRGEGRNKVIFVPVTVLLVALSGAKATYLPLLLAGICLLVAVDWVRSRRVERDLLLLGAITLATLAFAQFVVFGGASQGMRLWPFSTAVRQVGTWPTKSLIDELPLSPAVVSATLLLAWAALWVGVFGPRRDPGSGPDRALTLFLGLGLGSLGAVLFLGHPGMSQLYFLTAAKPYLWIVAVAGVLAALDPVSRRLRPPLVVAAIAAGAAVLHLFRTAGDTSAPQLAVLGDTGLSKAFVLPYGVLALLVIVVALALWRVPWRRAAVLLLVTGFSAPSAIMSVTGALTPADVPAVPEIPWEGIEAARWVRDHSDPGDVLATNAHCRSNARKCDSRHFWISAYAERRVLIEGWGYTAKNLAALEDVNRQSMATRPFWDLSLLAANDAVFTAPTEQAVRSLKERYGVRWLVADRGRKIPVAPELDDFATLRYAKGTIAVYEITG</sequence>
<accession>A0ABW4TGF6</accession>
<keyword evidence="4" id="KW-1185">Reference proteome</keyword>
<feature type="transmembrane region" description="Helical" evidence="2">
    <location>
        <begin position="587"/>
        <end position="609"/>
    </location>
</feature>
<evidence type="ECO:0000256" key="1">
    <source>
        <dbReference type="SAM" id="MobiDB-lite"/>
    </source>
</evidence>
<evidence type="ECO:0000256" key="2">
    <source>
        <dbReference type="SAM" id="Phobius"/>
    </source>
</evidence>
<reference evidence="4" key="1">
    <citation type="journal article" date="2019" name="Int. J. Syst. Evol. Microbiol.">
        <title>The Global Catalogue of Microorganisms (GCM) 10K type strain sequencing project: providing services to taxonomists for standard genome sequencing and annotation.</title>
        <authorList>
            <consortium name="The Broad Institute Genomics Platform"/>
            <consortium name="The Broad Institute Genome Sequencing Center for Infectious Disease"/>
            <person name="Wu L."/>
            <person name="Ma J."/>
        </authorList>
    </citation>
    <scope>NUCLEOTIDE SEQUENCE [LARGE SCALE GENOMIC DNA]</scope>
    <source>
        <strain evidence="4">ICMP 6774ER</strain>
    </source>
</reference>
<dbReference type="RefSeq" id="WP_379582516.1">
    <property type="nucleotide sequence ID" value="NZ_JBHUFV010000098.1"/>
</dbReference>
<dbReference type="Proteomes" id="UP001597368">
    <property type="component" value="Unassembled WGS sequence"/>
</dbReference>
<feature type="transmembrane region" description="Helical" evidence="2">
    <location>
        <begin position="30"/>
        <end position="51"/>
    </location>
</feature>
<feature type="transmembrane region" description="Helical" evidence="2">
    <location>
        <begin position="113"/>
        <end position="134"/>
    </location>
</feature>
<proteinExistence type="predicted"/>
<feature type="transmembrane region" description="Helical" evidence="2">
    <location>
        <begin position="308"/>
        <end position="327"/>
    </location>
</feature>
<protein>
    <submittedName>
        <fullName evidence="3">Uncharacterized protein</fullName>
    </submittedName>
</protein>
<keyword evidence="2" id="KW-1133">Transmembrane helix</keyword>
<feature type="transmembrane region" description="Helical" evidence="2">
    <location>
        <begin position="378"/>
        <end position="400"/>
    </location>
</feature>
<organism evidence="3 4">
    <name type="scientific">Nonomuraea mangrovi</name>
    <dbReference type="NCBI Taxonomy" id="2316207"/>
    <lineage>
        <taxon>Bacteria</taxon>
        <taxon>Bacillati</taxon>
        <taxon>Actinomycetota</taxon>
        <taxon>Actinomycetes</taxon>
        <taxon>Streptosporangiales</taxon>
        <taxon>Streptosporangiaceae</taxon>
        <taxon>Nonomuraea</taxon>
    </lineage>
</organism>
<feature type="transmembrane region" description="Helical" evidence="2">
    <location>
        <begin position="464"/>
        <end position="484"/>
    </location>
</feature>
<evidence type="ECO:0000313" key="4">
    <source>
        <dbReference type="Proteomes" id="UP001597368"/>
    </source>
</evidence>
<feature type="compositionally biased region" description="Low complexity" evidence="1">
    <location>
        <begin position="1"/>
        <end position="15"/>
    </location>
</feature>
<feature type="transmembrane region" description="Helical" evidence="2">
    <location>
        <begin position="88"/>
        <end position="107"/>
    </location>
</feature>
<comment type="caution">
    <text evidence="3">The sequence shown here is derived from an EMBL/GenBank/DDBJ whole genome shotgun (WGS) entry which is preliminary data.</text>
</comment>
<feature type="transmembrane region" description="Helical" evidence="2">
    <location>
        <begin position="430"/>
        <end position="452"/>
    </location>
</feature>
<gene>
    <name evidence="3" type="ORF">ACFSKW_51185</name>
</gene>
<feature type="transmembrane region" description="Helical" evidence="2">
    <location>
        <begin position="490"/>
        <end position="511"/>
    </location>
</feature>
<evidence type="ECO:0000313" key="3">
    <source>
        <dbReference type="EMBL" id="MFD1939851.1"/>
    </source>
</evidence>
<feature type="transmembrane region" description="Helical" evidence="2">
    <location>
        <begin position="237"/>
        <end position="254"/>
    </location>
</feature>
<name>A0ABW4TGF6_9ACTN</name>
<keyword evidence="2" id="KW-0812">Transmembrane</keyword>
<dbReference type="EMBL" id="JBHUFV010000098">
    <property type="protein sequence ID" value="MFD1939851.1"/>
    <property type="molecule type" value="Genomic_DNA"/>
</dbReference>
<feature type="transmembrane region" description="Helical" evidence="2">
    <location>
        <begin position="523"/>
        <end position="541"/>
    </location>
</feature>
<keyword evidence="2" id="KW-0472">Membrane</keyword>
<feature type="transmembrane region" description="Helical" evidence="2">
    <location>
        <begin position="561"/>
        <end position="580"/>
    </location>
</feature>
<feature type="transmembrane region" description="Helical" evidence="2">
    <location>
        <begin position="261"/>
        <end position="278"/>
    </location>
</feature>